<evidence type="ECO:0000313" key="4">
    <source>
        <dbReference type="EMBL" id="GJT40430.1"/>
    </source>
</evidence>
<name>A0ABQ5DMM2_9ASTR</name>
<organism evidence="4 5">
    <name type="scientific">Tanacetum coccineum</name>
    <dbReference type="NCBI Taxonomy" id="301880"/>
    <lineage>
        <taxon>Eukaryota</taxon>
        <taxon>Viridiplantae</taxon>
        <taxon>Streptophyta</taxon>
        <taxon>Embryophyta</taxon>
        <taxon>Tracheophyta</taxon>
        <taxon>Spermatophyta</taxon>
        <taxon>Magnoliopsida</taxon>
        <taxon>eudicotyledons</taxon>
        <taxon>Gunneridae</taxon>
        <taxon>Pentapetalae</taxon>
        <taxon>asterids</taxon>
        <taxon>campanulids</taxon>
        <taxon>Asterales</taxon>
        <taxon>Asteraceae</taxon>
        <taxon>Asteroideae</taxon>
        <taxon>Anthemideae</taxon>
        <taxon>Anthemidinae</taxon>
        <taxon>Tanacetum</taxon>
    </lineage>
</organism>
<keyword evidence="1" id="KW-0862">Zinc</keyword>
<dbReference type="PROSITE" id="PS50158">
    <property type="entry name" value="ZF_CCHC"/>
    <property type="match status" value="1"/>
</dbReference>
<sequence>MIPSCLNPLQTMPTFTQNAFSHLLSFTQPAVHTQTNPTGQQYPNNVQSQQFQQFQTATISANNAKFPYLEKEKYEIWAMKMEYWIQNADHNLWRIVQQGNSPKRLGKDAKGNTIVHPPVSLDEHVAVQRENKVRTLLLQALPEDHMPDFHHYDDARDIWLAVKARFGGNEESKKMRKTMLKQQFTEFSVTEEEGLHKGYDRFQKILSQLNQVQARPDNDDINLKFLRALPSSWSQVGLALKTRGGLDSMSFDDLYNKLRSLELDVRIGHSYSVKAAVAPTHSAFIGTTCSGSKPTYSDQQRIVPSVSQTSGRSDNIMECVLHSFVAENEQDQDMIYEDFDQVDQLEMEEMDLKWQMAMLSLRINRFEKKAGRKMNYNNQQPARFDRRKVRCYKCLQLGHFARECNVKTVDDKARYSAFKVTEVKTDEPKALVSVDSMVNWSDHAAENKTGEVEKVYGMMAGLHTDNGGAGVSDAAAEFALMGISPKVQNCPLGCDSKINDLNNMYNNLDRLYNDCYIKVQAYQNAVKTLESQKDWYHKTQIALEEKIRVLSANLENTTNTLSYTEKLHDQAQKEKKEWEVKYEATLARFEKWKESSKNLNKLINSSMSTRTKIGLGFKEYFGEDEVFDLSRPSTMYPEPIEEGVKPLYSRFVKAGAMHAVPPSITGTYMPTPYKSDIEETQVSYGSKSDNKTSETISESNDFVSCDNSDKSSDSETYASCDSSLKTKTKDFPPAVDIKTLPESDVEDPNSTAGSPSFSCSENVKSPRIFCNKSGMNNRNVCKNNYVRVKKCFVCGSKLHLIKDCDFYNCVDSVPCKSKAASVPAGSRNSSASVPADRSDPAASRNRPAVNPADRPHPAGWSKRPATVSAGRPVSAGWLNPAARPFFRPSSVYNTNWSNIYDPMIKGRWGTAVKTSAENTTNTLSYTEKLHDQAQKEKKEWEVKFEATLARFEKWKESSKNLKNLIDSSMSTRTKVGLGFQEYFGVDEVFDLSTPSVFYSDPVEKEVKPLYSTFVKAGEMHAVPPPITGTYMPSPYQSDIEETQVSYGSKSDNNISDTISESNDFVSCDNSDKSSDSETHASCDSSLKTQTKDIPPAVDIQTLPESDVEDPNSTTGSPSFSCSENVKSPRIFCNKSGMNNRNVCKNNSVRIKKCFVCGSKLHLIKDCDFYNCVDSVPCKSKATSVPAGSRNSSAPGTAGGSDPAASRNRPAVKSATPVSAGRPVSASWLNPAARPYFRPSSVYNTNWSNIYDPMIKGQWGTAVKTSAVTILNTSDYLGKFEGKADEGYLVGYASNSKAYRAYNLTNKRVEETMNLRFLEDKPNVQGIGHEWYFDLDYLTDSLGYTRFKTDTPAGTQETNINAGTQDLDSDSEVDEQVIVVPSFPSNSVAGPSSSNGPSVMERNADYAEELAKLQRQEYEAKDAAARYGYLFSQATAEILCQAEAEIRNQGVSAVRDPAGIDSAVRDTAAIDSAGGVSAGSPSAGSDPAGGNPAGTFQPAGSYDPADESNPTVSSSVSADFIPV</sequence>
<dbReference type="SMART" id="SM00343">
    <property type="entry name" value="ZnF_C2HC"/>
    <property type="match status" value="3"/>
</dbReference>
<gene>
    <name evidence="4" type="ORF">Tco_0940295</name>
</gene>
<feature type="region of interest" description="Disordered" evidence="2">
    <location>
        <begin position="1471"/>
        <end position="1522"/>
    </location>
</feature>
<feature type="region of interest" description="Disordered" evidence="2">
    <location>
        <begin position="1349"/>
        <end position="1370"/>
    </location>
</feature>
<dbReference type="Proteomes" id="UP001151760">
    <property type="component" value="Unassembled WGS sequence"/>
</dbReference>
<feature type="region of interest" description="Disordered" evidence="2">
    <location>
        <begin position="1180"/>
        <end position="1221"/>
    </location>
</feature>
<evidence type="ECO:0000256" key="1">
    <source>
        <dbReference type="PROSITE-ProRule" id="PRU00047"/>
    </source>
</evidence>
<feature type="compositionally biased region" description="Polar residues" evidence="2">
    <location>
        <begin position="748"/>
        <end position="761"/>
    </location>
</feature>
<reference evidence="4" key="2">
    <citation type="submission" date="2022-01" db="EMBL/GenBank/DDBJ databases">
        <authorList>
            <person name="Yamashiro T."/>
            <person name="Shiraishi A."/>
            <person name="Satake H."/>
            <person name="Nakayama K."/>
        </authorList>
    </citation>
    <scope>NUCLEOTIDE SEQUENCE</scope>
</reference>
<evidence type="ECO:0000256" key="2">
    <source>
        <dbReference type="SAM" id="MobiDB-lite"/>
    </source>
</evidence>
<feature type="region of interest" description="Disordered" evidence="2">
    <location>
        <begin position="1042"/>
        <end position="1124"/>
    </location>
</feature>
<dbReference type="InterPro" id="IPR001878">
    <property type="entry name" value="Znf_CCHC"/>
</dbReference>
<feature type="compositionally biased region" description="Polar residues" evidence="2">
    <location>
        <begin position="1351"/>
        <end position="1365"/>
    </location>
</feature>
<dbReference type="Pfam" id="PF00098">
    <property type="entry name" value="zf-CCHC"/>
    <property type="match status" value="1"/>
</dbReference>
<keyword evidence="1" id="KW-0863">Zinc-finger</keyword>
<feature type="compositionally biased region" description="Basic and acidic residues" evidence="2">
    <location>
        <begin position="1069"/>
        <end position="1080"/>
    </location>
</feature>
<evidence type="ECO:0000313" key="5">
    <source>
        <dbReference type="Proteomes" id="UP001151760"/>
    </source>
</evidence>
<feature type="compositionally biased region" description="Polar residues" evidence="2">
    <location>
        <begin position="1110"/>
        <end position="1124"/>
    </location>
</feature>
<dbReference type="PANTHER" id="PTHR35317:SF29">
    <property type="entry name" value="CCHC-TYPE DOMAIN-CONTAINING PROTEIN"/>
    <property type="match status" value="1"/>
</dbReference>
<dbReference type="SUPFAM" id="SSF57756">
    <property type="entry name" value="Retrovirus zinc finger-like domains"/>
    <property type="match status" value="1"/>
</dbReference>
<feature type="region of interest" description="Disordered" evidence="2">
    <location>
        <begin position="818"/>
        <end position="867"/>
    </location>
</feature>
<feature type="region of interest" description="Disordered" evidence="2">
    <location>
        <begin position="680"/>
        <end position="718"/>
    </location>
</feature>
<proteinExistence type="predicted"/>
<dbReference type="InterPro" id="IPR036875">
    <property type="entry name" value="Znf_CCHC_sf"/>
</dbReference>
<evidence type="ECO:0000259" key="3">
    <source>
        <dbReference type="PROSITE" id="PS50158"/>
    </source>
</evidence>
<feature type="compositionally biased region" description="Polar residues" evidence="2">
    <location>
        <begin position="1507"/>
        <end position="1516"/>
    </location>
</feature>
<feature type="compositionally biased region" description="Polar residues" evidence="2">
    <location>
        <begin position="680"/>
        <end position="706"/>
    </location>
</feature>
<dbReference type="InterPro" id="IPR057670">
    <property type="entry name" value="SH3_retrovirus"/>
</dbReference>
<comment type="caution">
    <text evidence="4">The sequence shown here is derived from an EMBL/GenBank/DDBJ whole genome shotgun (WGS) entry which is preliminary data.</text>
</comment>
<keyword evidence="1" id="KW-0479">Metal-binding</keyword>
<feature type="domain" description="CCHC-type" evidence="3">
    <location>
        <begin position="390"/>
        <end position="404"/>
    </location>
</feature>
<feature type="compositionally biased region" description="Low complexity" evidence="2">
    <location>
        <begin position="1471"/>
        <end position="1493"/>
    </location>
</feature>
<dbReference type="EMBL" id="BQNB010015472">
    <property type="protein sequence ID" value="GJT40430.1"/>
    <property type="molecule type" value="Genomic_DNA"/>
</dbReference>
<keyword evidence="5" id="KW-1185">Reference proteome</keyword>
<feature type="compositionally biased region" description="Polar residues" evidence="2">
    <location>
        <begin position="1042"/>
        <end position="1068"/>
    </location>
</feature>
<dbReference type="Pfam" id="PF25597">
    <property type="entry name" value="SH3_retrovirus"/>
    <property type="match status" value="1"/>
</dbReference>
<protein>
    <submittedName>
        <fullName evidence="4">Ribonuclease H-like domain-containing protein</fullName>
    </submittedName>
</protein>
<dbReference type="PANTHER" id="PTHR35317">
    <property type="entry name" value="OS04G0629600 PROTEIN"/>
    <property type="match status" value="1"/>
</dbReference>
<dbReference type="Pfam" id="PF14223">
    <property type="entry name" value="Retrotran_gag_2"/>
    <property type="match status" value="1"/>
</dbReference>
<feature type="region of interest" description="Disordered" evidence="2">
    <location>
        <begin position="735"/>
        <end position="761"/>
    </location>
</feature>
<reference evidence="4" key="1">
    <citation type="journal article" date="2022" name="Int. J. Mol. Sci.">
        <title>Draft Genome of Tanacetum Coccineum: Genomic Comparison of Closely Related Tanacetum-Family Plants.</title>
        <authorList>
            <person name="Yamashiro T."/>
            <person name="Shiraishi A."/>
            <person name="Nakayama K."/>
            <person name="Satake H."/>
        </authorList>
    </citation>
    <scope>NUCLEOTIDE SEQUENCE</scope>
</reference>
<accession>A0ABQ5DMM2</accession>